<evidence type="ECO:0000259" key="2">
    <source>
        <dbReference type="Pfam" id="PF05048"/>
    </source>
</evidence>
<dbReference type="Proteomes" id="UP000182692">
    <property type="component" value="Unassembled WGS sequence"/>
</dbReference>
<dbReference type="RefSeq" id="WP_074924856.1">
    <property type="nucleotide sequence ID" value="NZ_FOWR01000001.1"/>
</dbReference>
<dbReference type="InterPro" id="IPR011050">
    <property type="entry name" value="Pectin_lyase_fold/virulence"/>
</dbReference>
<dbReference type="Pfam" id="PF05048">
    <property type="entry name" value="NosD"/>
    <property type="match status" value="1"/>
</dbReference>
<sequence length="1143" mass="123225">MAVDISGKTFDPRHNYSELVSMQGRVVSDAPLNEGAAMVDRRFRAETIDLAGFCGYPAHLPDSFRISVIAGQLAIHPGRYYVDGLLAENFGSGDPDFYHPLEELHSNEPYLFHEQPYRPLLASIEQASNDLLGDEPEDGRYLVYLEVWKRPITFLEAPDLVDPAIGGDTTARMQTVWQVRRFGPVSDDVTCATDDQDIPNWDDLTAPSSARLSTRANPASAVDDPCLLPPEGGYRGLENRTYMVSVHDVLADGRPLIKWSRAHAAFAARILSQPASNTLTMDQVAKDDYLRFSAGDWVEITDDVRVLEGIPGAVVRVLSVNDATNTLVLENPLAAGDLLLVPASTVANQSIHPIVRRWDQSGVVLDTDGNQIVNLDSPTSDGLIPISAEGTFIALEDGVEVALSRHGGAGSYHPGDHWSFVTRYADSSVEALTDAPPHGTHHHFCRLAVVDALNGEFVDPVFQDCRDPIGMTGCCTVVVRPGEDIQAAIDSLSIEFGGCVCLKTGVHDIFRAIHIRHSNVTLHGECHGAQIRHLGGESAIVVQSDNNDTISGIHLTTLDIRVAAPSEKPQGIVSMLGVEHSLIEDCHISSQTSQENQTDNPAIGLFNCSHVRVLNNIMNHTVIGVWLDDGGEDLLVEGNVIEASDVSNSNANDDVSILGESGLIGVGVGQLSGAAIVTKNDIRGYRRGVVVNNSPMGRKYSTAANSQVTDNRITIEHHFEDDESIAIELTCAFGVVSRNEINIGAGNGVGISVTGLGCLIERNRLQGLSGRALTHAGATDGAALLAIKVGDDEETFTGGVTITQNWIQGFIGGVAADQVSALRVLNNIFAGQAGDEVGVTASECIGVNIEGNTFTQCSISVFGSQCEDIQVQTNHITEGGAAIMCERCVRLDVLNNHINNCSHGGIVVVLCVMRAAIIGNRLNYVGVQGDGMFASSIACVFHLGESHIESNEVLNTGVNKEGEVNAERTIGIGAVFVLEARVEGNLVSYSDLLTRERIEDDRALLMQGLVEWAFFFGDSALRIGYSAQINNNKFLGRGSDTVVEILSRSIIDNLNLRFERVFFSNNYVEHVGFVKDEVGQHATVVLAGFRASVMGNQVKAQTRFLPSFDFNNMQGPFIGNITTGRVEGHNEFPVPENAFNQQV</sequence>
<evidence type="ECO:0000313" key="3">
    <source>
        <dbReference type="EMBL" id="SFO70897.1"/>
    </source>
</evidence>
<evidence type="ECO:0000313" key="4">
    <source>
        <dbReference type="Proteomes" id="UP000182692"/>
    </source>
</evidence>
<dbReference type="AlphaFoldDB" id="A0A1I5JDN0"/>
<name>A0A1I5JDN0_9GAMM</name>
<dbReference type="InterPro" id="IPR007742">
    <property type="entry name" value="NosD_dom"/>
</dbReference>
<dbReference type="InterPro" id="IPR045392">
    <property type="entry name" value="DUF6519"/>
</dbReference>
<dbReference type="STRING" id="1121869.SAMN03084138_00131"/>
<feature type="domain" description="Periplasmic copper-binding protein NosD beta helix" evidence="2">
    <location>
        <begin position="799"/>
        <end position="901"/>
    </location>
</feature>
<organism evidence="3 4">
    <name type="scientific">Enterovibrio norvegicus DSM 15893</name>
    <dbReference type="NCBI Taxonomy" id="1121869"/>
    <lineage>
        <taxon>Bacteria</taxon>
        <taxon>Pseudomonadati</taxon>
        <taxon>Pseudomonadota</taxon>
        <taxon>Gammaproteobacteria</taxon>
        <taxon>Vibrionales</taxon>
        <taxon>Vibrionaceae</taxon>
        <taxon>Enterovibrio</taxon>
    </lineage>
</organism>
<dbReference type="SMART" id="SM00710">
    <property type="entry name" value="PbH1"/>
    <property type="match status" value="9"/>
</dbReference>
<protein>
    <submittedName>
        <fullName evidence="3">Copper-binding protein (NosD)</fullName>
    </submittedName>
</protein>
<evidence type="ECO:0000256" key="1">
    <source>
        <dbReference type="SAM" id="MobiDB-lite"/>
    </source>
</evidence>
<feature type="compositionally biased region" description="Polar residues" evidence="1">
    <location>
        <begin position="206"/>
        <end position="217"/>
    </location>
</feature>
<dbReference type="Gene3D" id="2.160.20.10">
    <property type="entry name" value="Single-stranded right-handed beta-helix, Pectin lyase-like"/>
    <property type="match status" value="2"/>
</dbReference>
<dbReference type="SUPFAM" id="SSF51126">
    <property type="entry name" value="Pectin lyase-like"/>
    <property type="match status" value="2"/>
</dbReference>
<dbReference type="EMBL" id="FOWR01000001">
    <property type="protein sequence ID" value="SFO70897.1"/>
    <property type="molecule type" value="Genomic_DNA"/>
</dbReference>
<dbReference type="InterPro" id="IPR012334">
    <property type="entry name" value="Pectin_lyas_fold"/>
</dbReference>
<dbReference type="Pfam" id="PF20129">
    <property type="entry name" value="DUF6519"/>
    <property type="match status" value="2"/>
</dbReference>
<reference evidence="3 4" key="1">
    <citation type="submission" date="2016-10" db="EMBL/GenBank/DDBJ databases">
        <authorList>
            <person name="de Groot N.N."/>
        </authorList>
    </citation>
    <scope>NUCLEOTIDE SEQUENCE [LARGE SCALE GENOMIC DNA]</scope>
    <source>
        <strain evidence="3 4">DSM 15893</strain>
    </source>
</reference>
<gene>
    <name evidence="3" type="ORF">SAMN03084138_00131</name>
</gene>
<dbReference type="OrthoDB" id="134981at2"/>
<accession>A0A1I5JDN0</accession>
<proteinExistence type="predicted"/>
<dbReference type="GeneID" id="35873696"/>
<dbReference type="InterPro" id="IPR006626">
    <property type="entry name" value="PbH1"/>
</dbReference>
<feature type="region of interest" description="Disordered" evidence="1">
    <location>
        <begin position="200"/>
        <end position="224"/>
    </location>
</feature>